<keyword evidence="3" id="KW-1185">Reference proteome</keyword>
<dbReference type="SUPFAM" id="SSF56024">
    <property type="entry name" value="Phospholipase D/nuclease"/>
    <property type="match status" value="1"/>
</dbReference>
<evidence type="ECO:0000313" key="2">
    <source>
        <dbReference type="EMBL" id="MDR5655288.1"/>
    </source>
</evidence>
<dbReference type="InterPro" id="IPR025202">
    <property type="entry name" value="PLD-like_dom"/>
</dbReference>
<sequence>MSVRLLGAKGTAIKLAKLIKDHDQIYIAAAWGSNSQVADNLIQNKEKFVSVTFGLSFCQTDPDLVDRLVGIKNAFVTISEKVTFHPKLYYFQSGDNAEAIIGSSNFTNGGLDKNHEANLHVKGPTNSTVFAEIRAQIEKYRPLQRPVTKELAESYRLQHNAARLLPKPRNPTLPGTSALAAQLASPLARLDWEAYVKSVKSSPYHNFKARLGLLRECQRMFASVSSFADLSTFEWKAIAGVIGEKQKHEANLDQHDWGWFGSMKGMGDFANRIAEKDDAIAKALDAIPRHGEVSEAHYNQFRQEFLRAFKNSSRVGGVPTATRLLAMKRPDTFVCISKPNKDGLAEALGFPKTVLELDNYWERVIEPIRMSPWYSSQRPLGADAELWDGRVAMLDAIYYRP</sequence>
<name>A0ABU1FFG2_9RHOB</name>
<protein>
    <submittedName>
        <fullName evidence="2">Phospholipase D-like domain-containing protein</fullName>
    </submittedName>
</protein>
<organism evidence="2 3">
    <name type="scientific">Ruixingdingia sedimenti</name>
    <dbReference type="NCBI Taxonomy" id="3073604"/>
    <lineage>
        <taxon>Bacteria</taxon>
        <taxon>Pseudomonadati</taxon>
        <taxon>Pseudomonadota</taxon>
        <taxon>Alphaproteobacteria</taxon>
        <taxon>Rhodobacterales</taxon>
        <taxon>Paracoccaceae</taxon>
        <taxon>Ruixingdingia</taxon>
    </lineage>
</organism>
<dbReference type="EMBL" id="JAVKPH010000059">
    <property type="protein sequence ID" value="MDR5655288.1"/>
    <property type="molecule type" value="Genomic_DNA"/>
</dbReference>
<dbReference type="Proteomes" id="UP001247754">
    <property type="component" value="Unassembled WGS sequence"/>
</dbReference>
<comment type="caution">
    <text evidence="2">The sequence shown here is derived from an EMBL/GenBank/DDBJ whole genome shotgun (WGS) entry which is preliminary data.</text>
</comment>
<dbReference type="CDD" id="cd09117">
    <property type="entry name" value="PLDc_Bfil_DEXD_like"/>
    <property type="match status" value="1"/>
</dbReference>
<evidence type="ECO:0000259" key="1">
    <source>
        <dbReference type="Pfam" id="PF13091"/>
    </source>
</evidence>
<reference evidence="2 3" key="1">
    <citation type="submission" date="2023-09" db="EMBL/GenBank/DDBJ databases">
        <title>Xinfangfangia sedmenti sp. nov., isolated the sedment.</title>
        <authorList>
            <person name="Xu L."/>
        </authorList>
    </citation>
    <scope>NUCLEOTIDE SEQUENCE [LARGE SCALE GENOMIC DNA]</scope>
    <source>
        <strain evidence="2 3">LG-4</strain>
    </source>
</reference>
<dbReference type="Pfam" id="PF13091">
    <property type="entry name" value="PLDc_2"/>
    <property type="match status" value="1"/>
</dbReference>
<feature type="domain" description="Phospholipase D-like" evidence="1">
    <location>
        <begin position="22"/>
        <end position="137"/>
    </location>
</feature>
<dbReference type="RefSeq" id="WP_310459392.1">
    <property type="nucleotide sequence ID" value="NZ_JAVKPH010000059.1"/>
</dbReference>
<dbReference type="Gene3D" id="3.30.870.10">
    <property type="entry name" value="Endonuclease Chain A"/>
    <property type="match status" value="1"/>
</dbReference>
<evidence type="ECO:0000313" key="3">
    <source>
        <dbReference type="Proteomes" id="UP001247754"/>
    </source>
</evidence>
<accession>A0ABU1FFG2</accession>
<proteinExistence type="predicted"/>
<gene>
    <name evidence="2" type="ORF">RGD00_22020</name>
</gene>